<feature type="compositionally biased region" description="Low complexity" evidence="1">
    <location>
        <begin position="124"/>
        <end position="135"/>
    </location>
</feature>
<comment type="caution">
    <text evidence="2">The sequence shown here is derived from an EMBL/GenBank/DDBJ whole genome shotgun (WGS) entry which is preliminary data.</text>
</comment>
<name>A0A9Q3GFK9_9BASI</name>
<reference evidence="2" key="1">
    <citation type="submission" date="2021-03" db="EMBL/GenBank/DDBJ databases">
        <title>Draft genome sequence of rust myrtle Austropuccinia psidii MF-1, a brazilian biotype.</title>
        <authorList>
            <person name="Quecine M.C."/>
            <person name="Pachon D.M.R."/>
            <person name="Bonatelli M.L."/>
            <person name="Correr F.H."/>
            <person name="Franceschini L.M."/>
            <person name="Leite T.F."/>
            <person name="Margarido G.R.A."/>
            <person name="Almeida C.A."/>
            <person name="Ferrarezi J.A."/>
            <person name="Labate C.A."/>
        </authorList>
    </citation>
    <scope>NUCLEOTIDE SEQUENCE</scope>
    <source>
        <strain evidence="2">MF-1</strain>
    </source>
</reference>
<protein>
    <submittedName>
        <fullName evidence="2">Uncharacterized protein</fullName>
    </submittedName>
</protein>
<sequence length="170" mass="18608">MPLQKSTPARNTRSQVRAQAVLTPIPRGPIDGTPAVPQLRAHFDICPLMEGEAPSRKEGRGPRRFSSLSGVAGTFPGISRTTLKVHGTGGPTLSKSNNPVSHHYEPSLFTIIQQMSHIMGNIQPSSSSEASRPPAFNSPSMKEPDFFDGTQPFRVRSFIQSFQPMFHNDK</sequence>
<accession>A0A9Q3GFK9</accession>
<feature type="region of interest" description="Disordered" evidence="1">
    <location>
        <begin position="122"/>
        <end position="149"/>
    </location>
</feature>
<evidence type="ECO:0000313" key="2">
    <source>
        <dbReference type="EMBL" id="MBW0464517.1"/>
    </source>
</evidence>
<dbReference type="AlphaFoldDB" id="A0A9Q3GFK9"/>
<gene>
    <name evidence="2" type="ORF">O181_004232</name>
</gene>
<keyword evidence="3" id="KW-1185">Reference proteome</keyword>
<evidence type="ECO:0000256" key="1">
    <source>
        <dbReference type="SAM" id="MobiDB-lite"/>
    </source>
</evidence>
<feature type="region of interest" description="Disordered" evidence="1">
    <location>
        <begin position="51"/>
        <end position="72"/>
    </location>
</feature>
<proteinExistence type="predicted"/>
<organism evidence="2 3">
    <name type="scientific">Austropuccinia psidii MF-1</name>
    <dbReference type="NCBI Taxonomy" id="1389203"/>
    <lineage>
        <taxon>Eukaryota</taxon>
        <taxon>Fungi</taxon>
        <taxon>Dikarya</taxon>
        <taxon>Basidiomycota</taxon>
        <taxon>Pucciniomycotina</taxon>
        <taxon>Pucciniomycetes</taxon>
        <taxon>Pucciniales</taxon>
        <taxon>Sphaerophragmiaceae</taxon>
        <taxon>Austropuccinia</taxon>
    </lineage>
</organism>
<dbReference type="EMBL" id="AVOT02000800">
    <property type="protein sequence ID" value="MBW0464517.1"/>
    <property type="molecule type" value="Genomic_DNA"/>
</dbReference>
<evidence type="ECO:0000313" key="3">
    <source>
        <dbReference type="Proteomes" id="UP000765509"/>
    </source>
</evidence>
<dbReference type="Proteomes" id="UP000765509">
    <property type="component" value="Unassembled WGS sequence"/>
</dbReference>